<proteinExistence type="predicted"/>
<evidence type="ECO:0000313" key="2">
    <source>
        <dbReference type="Proteomes" id="UP000230531"/>
    </source>
</evidence>
<dbReference type="EMBL" id="CP024798">
    <property type="protein sequence ID" value="ATX33439.1"/>
    <property type="molecule type" value="Genomic_DNA"/>
</dbReference>
<name>A0A2K8K4B6_CARRU</name>
<dbReference type="AlphaFoldDB" id="A0A2K8K4B6"/>
<gene>
    <name evidence="1" type="ORF">CUN91_00520</name>
</gene>
<evidence type="ECO:0008006" key="3">
    <source>
        <dbReference type="Google" id="ProtNLM"/>
    </source>
</evidence>
<protein>
    <recommendedName>
        <fullName evidence="3">ATP synthase epsilon chain</fullName>
    </recommendedName>
</protein>
<dbReference type="Proteomes" id="UP000230531">
    <property type="component" value="Chromosome"/>
</dbReference>
<organism evidence="1 2">
    <name type="scientific">Carsonella ruddii</name>
    <dbReference type="NCBI Taxonomy" id="114186"/>
    <lineage>
        <taxon>Bacteria</taxon>
        <taxon>Pseudomonadati</taxon>
        <taxon>Pseudomonadota</taxon>
        <taxon>Gammaproteobacteria</taxon>
        <taxon>Oceanospirillales</taxon>
        <taxon>Halomonadaceae</taxon>
        <taxon>Zymobacter group</taxon>
        <taxon>Candidatus Carsonella</taxon>
    </lineage>
</organism>
<reference evidence="1 2" key="1">
    <citation type="submission" date="2017-11" db="EMBL/GenBank/DDBJ databases">
        <title>The genome sequence of Candidatus Carsonella ruddii from the psyllid Bactericera trigonica.</title>
        <authorList>
            <person name="Katsir L."/>
            <person name="Zhepu R."/>
            <person name="Piasezky A."/>
            <person name="Jong J."/>
            <person name="Sela N."/>
            <person name="Freilich S."/>
            <person name="Bahar O."/>
        </authorList>
    </citation>
    <scope>NUCLEOTIDE SEQUENCE [LARGE SCALE GENOMIC DNA]</scope>
    <source>
        <strain evidence="1 2">BT</strain>
    </source>
</reference>
<accession>A0A2K8K4B6</accession>
<dbReference type="RefSeq" id="WP_157801508.1">
    <property type="nucleotide sequence ID" value="NZ_CP024798.1"/>
</dbReference>
<evidence type="ECO:0000313" key="1">
    <source>
        <dbReference type="EMBL" id="ATX33439.1"/>
    </source>
</evidence>
<sequence>MNVFIYSFVSNINYNNVKIIKIFENNNNSYSIMNNHISSIKNLNVILFYYFKKVIKINFFNGFYIQKKKNINIICKKYEFL</sequence>